<dbReference type="RefSeq" id="WP_003380661.1">
    <property type="nucleotide sequence ID" value="NZ_RBON01000116.1"/>
</dbReference>
<proteinExistence type="predicted"/>
<dbReference type="EMBL" id="RBON01000116">
    <property type="protein sequence ID" value="RMM70489.1"/>
    <property type="molecule type" value="Genomic_DNA"/>
</dbReference>
<evidence type="ECO:0000313" key="2">
    <source>
        <dbReference type="Proteomes" id="UP000276829"/>
    </source>
</evidence>
<organism evidence="1 2">
    <name type="scientific">Pseudomonas savastanoi pv. glycinea</name>
    <name type="common">Pseudomonas syringae pv. glycinea</name>
    <dbReference type="NCBI Taxonomy" id="318"/>
    <lineage>
        <taxon>Bacteria</taxon>
        <taxon>Pseudomonadati</taxon>
        <taxon>Pseudomonadota</taxon>
        <taxon>Gammaproteobacteria</taxon>
        <taxon>Pseudomonadales</taxon>
        <taxon>Pseudomonadaceae</taxon>
        <taxon>Pseudomonas</taxon>
    </lineage>
</organism>
<dbReference type="Proteomes" id="UP000276829">
    <property type="component" value="Unassembled WGS sequence"/>
</dbReference>
<gene>
    <name evidence="1" type="ORF">ALQ73_03459</name>
</gene>
<accession>A0A3M4YJA9</accession>
<reference evidence="1 2" key="1">
    <citation type="submission" date="2018-08" db="EMBL/GenBank/DDBJ databases">
        <title>Recombination of ecologically and evolutionarily significant loci maintains genetic cohesion in the Pseudomonas syringae species complex.</title>
        <authorList>
            <person name="Dillon M."/>
            <person name="Thakur S."/>
            <person name="Almeida R.N.D."/>
            <person name="Weir B.S."/>
            <person name="Guttman D.S."/>
        </authorList>
    </citation>
    <scope>NUCLEOTIDE SEQUENCE [LARGE SCALE GENOMIC DNA]</scope>
    <source>
        <strain evidence="1 2">ICMP 4324</strain>
    </source>
</reference>
<protein>
    <submittedName>
        <fullName evidence="1">Uncharacterized protein</fullName>
    </submittedName>
</protein>
<evidence type="ECO:0000313" key="1">
    <source>
        <dbReference type="EMBL" id="RMM70489.1"/>
    </source>
</evidence>
<name>A0A3M4YJA9_PSESG</name>
<dbReference type="AlphaFoldDB" id="A0A3M4YJA9"/>
<comment type="caution">
    <text evidence="1">The sequence shown here is derived from an EMBL/GenBank/DDBJ whole genome shotgun (WGS) entry which is preliminary data.</text>
</comment>
<sequence>MTNSQVHPQGWISLSIAPEHEERAKQIRAGRDRQYGNIYTEAATDERWVGDLGEMVFNSWLKHEGIRGFEWVLDDAAGKPDFVTALNIHIGVKTVKRKVPPRKDYTAQITARHTEEPIHQFFFMSYEIEKRRMWLLGGINREQFLRDARYYGAGDRVHANYQIRQGHEIYNIEISKLVPPTEWIKTVA</sequence>